<dbReference type="Gene3D" id="3.40.640.10">
    <property type="entry name" value="Type I PLP-dependent aspartate aminotransferase-like (Major domain)"/>
    <property type="match status" value="1"/>
</dbReference>
<dbReference type="EMBL" id="LT629751">
    <property type="protein sequence ID" value="SDT16082.1"/>
    <property type="molecule type" value="Genomic_DNA"/>
</dbReference>
<dbReference type="NCBIfam" id="NF005453">
    <property type="entry name" value="PRK07046.1"/>
    <property type="match status" value="1"/>
</dbReference>
<keyword evidence="2 3" id="KW-0663">Pyridoxal phosphate</keyword>
<accession>A0A1H1Y3W1</accession>
<evidence type="ECO:0000256" key="1">
    <source>
        <dbReference type="ARBA" id="ARBA00001933"/>
    </source>
</evidence>
<dbReference type="GO" id="GO:0030170">
    <property type="term" value="F:pyridoxal phosphate binding"/>
    <property type="evidence" value="ECO:0007669"/>
    <property type="project" value="InterPro"/>
</dbReference>
<dbReference type="Proteomes" id="UP000243359">
    <property type="component" value="Chromosome I"/>
</dbReference>
<protein>
    <submittedName>
        <fullName evidence="4">Glutamate-1-semialdehyde 2,1-aminomutase</fullName>
    </submittedName>
</protein>
<dbReference type="Pfam" id="PF00202">
    <property type="entry name" value="Aminotran_3"/>
    <property type="match status" value="1"/>
</dbReference>
<dbReference type="InterPro" id="IPR015421">
    <property type="entry name" value="PyrdxlP-dep_Trfase_major"/>
</dbReference>
<dbReference type="PANTHER" id="PTHR43713:SF3">
    <property type="entry name" value="GLUTAMATE-1-SEMIALDEHYDE 2,1-AMINOMUTASE 1, CHLOROPLASTIC-RELATED"/>
    <property type="match status" value="1"/>
</dbReference>
<proteinExistence type="inferred from homology"/>
<keyword evidence="5" id="KW-1185">Reference proteome</keyword>
<dbReference type="InterPro" id="IPR015422">
    <property type="entry name" value="PyrdxlP-dep_Trfase_small"/>
</dbReference>
<dbReference type="PANTHER" id="PTHR43713">
    <property type="entry name" value="GLUTAMATE-1-SEMIALDEHYDE 2,1-AMINOMUTASE"/>
    <property type="match status" value="1"/>
</dbReference>
<dbReference type="InterPro" id="IPR015424">
    <property type="entry name" value="PyrdxlP-dep_Trfase"/>
</dbReference>
<dbReference type="AlphaFoldDB" id="A0A1H1Y3W1"/>
<evidence type="ECO:0000313" key="5">
    <source>
        <dbReference type="Proteomes" id="UP000243359"/>
    </source>
</evidence>
<organism evidence="4 5">
    <name type="scientific">Pseudomonas oryzae</name>
    <dbReference type="NCBI Taxonomy" id="1392877"/>
    <lineage>
        <taxon>Bacteria</taxon>
        <taxon>Pseudomonadati</taxon>
        <taxon>Pseudomonadota</taxon>
        <taxon>Gammaproteobacteria</taxon>
        <taxon>Pseudomonadales</taxon>
        <taxon>Pseudomonadaceae</taxon>
        <taxon>Pseudomonas</taxon>
    </lineage>
</organism>
<comment type="similarity">
    <text evidence="3">Belongs to the class-III pyridoxal-phosphate-dependent aminotransferase family.</text>
</comment>
<dbReference type="InterPro" id="IPR005814">
    <property type="entry name" value="Aminotrans_3"/>
</dbReference>
<comment type="cofactor">
    <cofactor evidence="1">
        <name>pyridoxal 5'-phosphate</name>
        <dbReference type="ChEBI" id="CHEBI:597326"/>
    </cofactor>
</comment>
<evidence type="ECO:0000313" key="4">
    <source>
        <dbReference type="EMBL" id="SDT16082.1"/>
    </source>
</evidence>
<dbReference type="GO" id="GO:0008483">
    <property type="term" value="F:transaminase activity"/>
    <property type="evidence" value="ECO:0007669"/>
    <property type="project" value="InterPro"/>
</dbReference>
<reference evidence="5" key="1">
    <citation type="submission" date="2016-10" db="EMBL/GenBank/DDBJ databases">
        <authorList>
            <person name="Varghese N."/>
            <person name="Submissions S."/>
        </authorList>
    </citation>
    <scope>NUCLEOTIDE SEQUENCE [LARGE SCALE GENOMIC DNA]</scope>
    <source>
        <strain evidence="5">KCTC 32247</strain>
    </source>
</reference>
<name>A0A1H1Y3W1_9PSED</name>
<dbReference type="STRING" id="1392877.SAMN05216221_3649"/>
<sequence>MCKKSNEVFDMSSSGIAEQAVEVLRNRERQRFLESNPRSVALAERARHSLFGGVPMHWMSDWSTPVPLFVERAQGARFHDVDGHEYVDFCLGDTGSMFGHSPAPVAQALREQAGNGLTTMLPGEDAVVCGELLAERFGLPYWQVATTATDANRFVIRWARAITGRKTLLVFDGCYHGTVDDVMVRYREGRTVHRSGLIGQARNLAKTSRAAPFNDLAALEAALAQGDVAALLCEPAMTNIGMVLPAPGYMAAVRELTRRYGTLLIIDETHTISTGPGGCTRAWNLAPDFVTLGKPVAGGVPCSVYGCSAEMARAMQLVRQRASELSHGHGHSGMGTTLSANALALHCMRANLEQVMTPAAYEHMLWLAARLAAGFRTLIERHQLPWSVTELGARCEFQFCATPPQTGAEAEAAFHDSLQMTLHLYLINRGILITPFHNMTLCCPDTSAADVDRLIATLDAALTELLAIPGARES</sequence>
<dbReference type="CDD" id="cd00610">
    <property type="entry name" value="OAT_like"/>
    <property type="match status" value="1"/>
</dbReference>
<evidence type="ECO:0000256" key="3">
    <source>
        <dbReference type="RuleBase" id="RU003560"/>
    </source>
</evidence>
<gene>
    <name evidence="4" type="ORF">SAMN05216221_3649</name>
</gene>
<dbReference type="SUPFAM" id="SSF53383">
    <property type="entry name" value="PLP-dependent transferases"/>
    <property type="match status" value="1"/>
</dbReference>
<dbReference type="Gene3D" id="3.90.1150.10">
    <property type="entry name" value="Aspartate Aminotransferase, domain 1"/>
    <property type="match status" value="1"/>
</dbReference>
<evidence type="ECO:0000256" key="2">
    <source>
        <dbReference type="ARBA" id="ARBA00022898"/>
    </source>
</evidence>